<feature type="transmembrane region" description="Helical" evidence="8">
    <location>
        <begin position="219"/>
        <end position="244"/>
    </location>
</feature>
<dbReference type="GO" id="GO:0005283">
    <property type="term" value="F:amino acid:sodium symporter activity"/>
    <property type="evidence" value="ECO:0007669"/>
    <property type="project" value="TreeGrafter"/>
</dbReference>
<dbReference type="SUPFAM" id="SSF161070">
    <property type="entry name" value="SNF-like"/>
    <property type="match status" value="1"/>
</dbReference>
<name>A0A8C2CEU0_CYPCA</name>
<feature type="disulfide bond" evidence="7">
    <location>
        <begin position="57"/>
        <end position="66"/>
    </location>
</feature>
<dbReference type="PANTHER" id="PTHR11616">
    <property type="entry name" value="SODIUM/CHLORIDE DEPENDENT TRANSPORTER"/>
    <property type="match status" value="1"/>
</dbReference>
<keyword evidence="6" id="KW-0915">Sodium</keyword>
<feature type="transmembrane region" description="Helical" evidence="8">
    <location>
        <begin position="137"/>
        <end position="170"/>
    </location>
</feature>
<sequence>MRIRPGGTGPTNWILSCCGIAMLIISVLIAIYYNIIMCWTLYYLFASLKGTLPWATCKNEWNTVECKDKDIKLLNVTMDNKTYVSPSEEYFKYNVLHISKGIEYPGDIRWPLAACLFLAWLIVYASLAKGIKSSGKVVYFTATFPYVVLVILLIRGVTLPGAGSGILYFITPKWEKLNDAKVWKDAATQIFFSLSAAWGGLITLSSYNKFHNNCYRDTLIVTCTNSATSIFAGFVIFSVIGFMAHELKVPIESVADEGPGIAFVVYPEALTRLPLSPFWAIIFFLMLLTLGLDTMFATIETIVTSVSDEFPKYLRKHKPLFTLVCCLSFFVLGFPMITESGMYMLQLVDTFAASYSLVIISTTPLMPVDFLPSCICGAGLQRFCEDIEMMIGFQPNKFWRICWAFVTPTILTFILALSLYQWKVMTYEDYTYPTWSMVLGWLMVICSVIWIPIMFVIKMHIAPGSLIERLKLVCSPQPDWGPFLMKHRGERYKNMIDPLGTNSLGLKLPPKDFQLSAQYQ</sequence>
<dbReference type="GO" id="GO:0089718">
    <property type="term" value="P:amino acid import across plasma membrane"/>
    <property type="evidence" value="ECO:0007669"/>
    <property type="project" value="TreeGrafter"/>
</dbReference>
<feature type="binding site" evidence="6">
    <location>
        <position position="193"/>
    </location>
    <ligand>
        <name>Na(+)</name>
        <dbReference type="ChEBI" id="CHEBI:29101"/>
        <label>1</label>
    </ligand>
</feature>
<keyword evidence="5 8" id="KW-0472">Membrane</keyword>
<evidence type="ECO:0000256" key="5">
    <source>
        <dbReference type="ARBA" id="ARBA00023136"/>
    </source>
</evidence>
<feature type="transmembrane region" description="Helical" evidence="8">
    <location>
        <begin position="357"/>
        <end position="380"/>
    </location>
</feature>
<keyword evidence="6" id="KW-0479">Metal-binding</keyword>
<evidence type="ECO:0000256" key="8">
    <source>
        <dbReference type="SAM" id="Phobius"/>
    </source>
</evidence>
<keyword evidence="7" id="KW-1015">Disulfide bond</keyword>
<feature type="transmembrane region" description="Helical" evidence="8">
    <location>
        <begin position="434"/>
        <end position="457"/>
    </location>
</feature>
<dbReference type="InterPro" id="IPR037272">
    <property type="entry name" value="SNS_sf"/>
</dbReference>
<dbReference type="PRINTS" id="PR00176">
    <property type="entry name" value="NANEUSMPORT"/>
</dbReference>
<evidence type="ECO:0000256" key="2">
    <source>
        <dbReference type="ARBA" id="ARBA00022448"/>
    </source>
</evidence>
<evidence type="ECO:0000256" key="6">
    <source>
        <dbReference type="PIRSR" id="PIRSR600175-1"/>
    </source>
</evidence>
<feature type="binding site" evidence="6">
    <location>
        <position position="225"/>
    </location>
    <ligand>
        <name>Na(+)</name>
        <dbReference type="ChEBI" id="CHEBI:29101"/>
        <label>1</label>
    </ligand>
</feature>
<protein>
    <submittedName>
        <fullName evidence="9">Solute carrier family 6 member 5</fullName>
    </submittedName>
</protein>
<dbReference type="GO" id="GO:0046872">
    <property type="term" value="F:metal ion binding"/>
    <property type="evidence" value="ECO:0007669"/>
    <property type="project" value="UniProtKB-KW"/>
</dbReference>
<feature type="transmembrane region" description="Helical" evidence="8">
    <location>
        <begin position="12"/>
        <end position="45"/>
    </location>
</feature>
<dbReference type="PROSITE" id="PS51257">
    <property type="entry name" value="PROKAR_LIPOPROTEIN"/>
    <property type="match status" value="1"/>
</dbReference>
<evidence type="ECO:0000256" key="4">
    <source>
        <dbReference type="ARBA" id="ARBA00022989"/>
    </source>
</evidence>
<dbReference type="Pfam" id="PF00209">
    <property type="entry name" value="SNF"/>
    <property type="match status" value="1"/>
</dbReference>
<feature type="transmembrane region" description="Helical" evidence="8">
    <location>
        <begin position="320"/>
        <end position="337"/>
    </location>
</feature>
<dbReference type="PROSITE" id="PS50267">
    <property type="entry name" value="NA_NEUROTRAN_SYMP_3"/>
    <property type="match status" value="1"/>
</dbReference>
<comment type="subcellular location">
    <subcellularLocation>
        <location evidence="1">Membrane</location>
        <topology evidence="1">Multi-pass membrane protein</topology>
    </subcellularLocation>
</comment>
<dbReference type="Proteomes" id="UP000694701">
    <property type="component" value="Unplaced"/>
</dbReference>
<evidence type="ECO:0000313" key="10">
    <source>
        <dbReference type="Proteomes" id="UP000694701"/>
    </source>
</evidence>
<dbReference type="Ensembl" id="ENSCCRT00020012527.1">
    <property type="protein sequence ID" value="ENSCCRP00020011305.1"/>
    <property type="gene ID" value="ENSCCRG00020005224.1"/>
</dbReference>
<accession>A0A8C2CEU0</accession>
<keyword evidence="4 8" id="KW-1133">Transmembrane helix</keyword>
<dbReference type="GO" id="GO:0005886">
    <property type="term" value="C:plasma membrane"/>
    <property type="evidence" value="ECO:0007669"/>
    <property type="project" value="TreeGrafter"/>
</dbReference>
<evidence type="ECO:0000256" key="7">
    <source>
        <dbReference type="PIRSR" id="PIRSR600175-2"/>
    </source>
</evidence>
<evidence type="ECO:0000256" key="3">
    <source>
        <dbReference type="ARBA" id="ARBA00022692"/>
    </source>
</evidence>
<evidence type="ECO:0000256" key="1">
    <source>
        <dbReference type="ARBA" id="ARBA00004141"/>
    </source>
</evidence>
<feature type="binding site" evidence="6">
    <location>
        <position position="290"/>
    </location>
    <ligand>
        <name>Na(+)</name>
        <dbReference type="ChEBI" id="CHEBI:29101"/>
        <label>1</label>
    </ligand>
</feature>
<keyword evidence="3 8" id="KW-0812">Transmembrane</keyword>
<feature type="transmembrane region" description="Helical" evidence="8">
    <location>
        <begin position="401"/>
        <end position="422"/>
    </location>
</feature>
<dbReference type="InterPro" id="IPR000175">
    <property type="entry name" value="Na/ntran_symport"/>
</dbReference>
<organism evidence="9 10">
    <name type="scientific">Cyprinus carpio</name>
    <name type="common">Common carp</name>
    <dbReference type="NCBI Taxonomy" id="7962"/>
    <lineage>
        <taxon>Eukaryota</taxon>
        <taxon>Metazoa</taxon>
        <taxon>Chordata</taxon>
        <taxon>Craniata</taxon>
        <taxon>Vertebrata</taxon>
        <taxon>Euteleostomi</taxon>
        <taxon>Actinopterygii</taxon>
        <taxon>Neopterygii</taxon>
        <taxon>Teleostei</taxon>
        <taxon>Ostariophysi</taxon>
        <taxon>Cypriniformes</taxon>
        <taxon>Cyprinidae</taxon>
        <taxon>Cyprininae</taxon>
        <taxon>Cyprinus</taxon>
    </lineage>
</organism>
<feature type="binding site" evidence="6">
    <location>
        <position position="293"/>
    </location>
    <ligand>
        <name>Na(+)</name>
        <dbReference type="ChEBI" id="CHEBI:29101"/>
        <label>1</label>
    </ligand>
</feature>
<feature type="transmembrane region" description="Helical" evidence="8">
    <location>
        <begin position="278"/>
        <end position="299"/>
    </location>
</feature>
<keyword evidence="2" id="KW-0813">Transport</keyword>
<dbReference type="PANTHER" id="PTHR11616:SF241">
    <property type="entry name" value="SODIUM- AND CHLORIDE-DEPENDENT GLYCINE TRANSPORTER 2"/>
    <property type="match status" value="1"/>
</dbReference>
<evidence type="ECO:0000313" key="9">
    <source>
        <dbReference type="Ensembl" id="ENSCCRP00020011305.1"/>
    </source>
</evidence>
<feature type="transmembrane region" description="Helical" evidence="8">
    <location>
        <begin position="108"/>
        <end position="125"/>
    </location>
</feature>
<dbReference type="AlphaFoldDB" id="A0A8C2CEU0"/>
<feature type="transmembrane region" description="Helical" evidence="8">
    <location>
        <begin position="190"/>
        <end position="207"/>
    </location>
</feature>
<proteinExistence type="predicted"/>
<reference evidence="9" key="1">
    <citation type="submission" date="2025-08" db="UniProtKB">
        <authorList>
            <consortium name="Ensembl"/>
        </authorList>
    </citation>
    <scope>IDENTIFICATION</scope>
</reference>